<gene>
    <name evidence="2" type="ordered locus">KLTH0D17732g</name>
</gene>
<evidence type="ECO:0000256" key="1">
    <source>
        <dbReference type="SAM" id="MobiDB-lite"/>
    </source>
</evidence>
<dbReference type="FunCoup" id="C5DFT3">
    <property type="interactions" value="396"/>
</dbReference>
<dbReference type="eggNOG" id="ENOG502QSYR">
    <property type="taxonomic scope" value="Eukaryota"/>
</dbReference>
<dbReference type="KEGG" id="lth:KLTH0D17732g"/>
<dbReference type="OMA" id="RFAFQAN"/>
<feature type="region of interest" description="Disordered" evidence="1">
    <location>
        <begin position="342"/>
        <end position="363"/>
    </location>
</feature>
<protein>
    <submittedName>
        <fullName evidence="2">KLTH0D17732p</fullName>
    </submittedName>
</protein>
<dbReference type="AlphaFoldDB" id="C5DFT3"/>
<keyword evidence="3" id="KW-1185">Reference proteome</keyword>
<dbReference type="InterPro" id="IPR011047">
    <property type="entry name" value="Quinoprotein_ADH-like_sf"/>
</dbReference>
<sequence>MTANSELISSFSPDAQNFAFKSNSLQRKYVDLYPLSNINDYKVTSSLVNHIDYDSGDLKLDDLKYIAWCSSSARGGATSSKRRNAGVESSNGDVPSSVPESYFVNVFKGGKIVIFSPTGKDIINIIQNRHEILGVGSTGPIIWILDEEKTVKEFDYRSSKPLKTFHLNDGKEEDIAHFELLDVQGKPTIAIFTDSLLYVIDPSKRRPSTTLKINVDRGRRCIPGPTGRIIVAGSEEIQVIELKTGSVVCRRPFLASEIKFSNGKVYAQSMAGELHILRAEDLEATCLIKCQLSKILHFTFVDSSVIIAWLNVNEPRFEHISLKQTTEEDEIIFQLEDSSNVHNARPKEETGGAALDNKESRSKVSKDKQRDILASLILLLDEREQSDKILENIRCEVWSENLIKNAVVSDLSEQHVRLVFDVISKEIASNPWSASRNYALWFKWLLTFYHVILLSGQDNSSNKKLKQVKSSLRTSSDVYSQLLAMKGKLEMLSEQAKLREEFSRTSLEDEITQSQGGENFEEKELVYANGEGDEYVDALEYAEKPPQINGN</sequence>
<dbReference type="SUPFAM" id="SSF50998">
    <property type="entry name" value="Quinoprotein alcohol dehydrogenase-like"/>
    <property type="match status" value="1"/>
</dbReference>
<reference evidence="2 3" key="1">
    <citation type="journal article" date="2009" name="Genome Res.">
        <title>Comparative genomics of protoploid Saccharomycetaceae.</title>
        <authorList>
            <consortium name="The Genolevures Consortium"/>
            <person name="Souciet J.-L."/>
            <person name="Dujon B."/>
            <person name="Gaillardin C."/>
            <person name="Johnston M."/>
            <person name="Baret P.V."/>
            <person name="Cliften P."/>
            <person name="Sherman D.J."/>
            <person name="Weissenbach J."/>
            <person name="Westhof E."/>
            <person name="Wincker P."/>
            <person name="Jubin C."/>
            <person name="Poulain J."/>
            <person name="Barbe V."/>
            <person name="Segurens B."/>
            <person name="Artiguenave F."/>
            <person name="Anthouard V."/>
            <person name="Vacherie B."/>
            <person name="Val M.-E."/>
            <person name="Fulton R.S."/>
            <person name="Minx P."/>
            <person name="Wilson R."/>
            <person name="Durrens P."/>
            <person name="Jean G."/>
            <person name="Marck C."/>
            <person name="Martin T."/>
            <person name="Nikolski M."/>
            <person name="Rolland T."/>
            <person name="Seret M.-L."/>
            <person name="Casaregola S."/>
            <person name="Despons L."/>
            <person name="Fairhead C."/>
            <person name="Fischer G."/>
            <person name="Lafontaine I."/>
            <person name="Leh V."/>
            <person name="Lemaire M."/>
            <person name="de Montigny J."/>
            <person name="Neuveglise C."/>
            <person name="Thierry A."/>
            <person name="Blanc-Lenfle I."/>
            <person name="Bleykasten C."/>
            <person name="Diffels J."/>
            <person name="Fritsch E."/>
            <person name="Frangeul L."/>
            <person name="Goeffon A."/>
            <person name="Jauniaux N."/>
            <person name="Kachouri-Lafond R."/>
            <person name="Payen C."/>
            <person name="Potier S."/>
            <person name="Pribylova L."/>
            <person name="Ozanne C."/>
            <person name="Richard G.-F."/>
            <person name="Sacerdot C."/>
            <person name="Straub M.-L."/>
            <person name="Talla E."/>
        </authorList>
    </citation>
    <scope>NUCLEOTIDE SEQUENCE [LARGE SCALE GENOMIC DNA]</scope>
    <source>
        <strain evidence="3">ATCC 56472 / CBS 6340 / NRRL Y-8284</strain>
    </source>
</reference>
<dbReference type="GeneID" id="8295727"/>
<organism evidence="2 3">
    <name type="scientific">Lachancea thermotolerans (strain ATCC 56472 / CBS 6340 / NRRL Y-8284)</name>
    <name type="common">Yeast</name>
    <name type="synonym">Kluyveromyces thermotolerans</name>
    <dbReference type="NCBI Taxonomy" id="559295"/>
    <lineage>
        <taxon>Eukaryota</taxon>
        <taxon>Fungi</taxon>
        <taxon>Dikarya</taxon>
        <taxon>Ascomycota</taxon>
        <taxon>Saccharomycotina</taxon>
        <taxon>Saccharomycetes</taxon>
        <taxon>Saccharomycetales</taxon>
        <taxon>Saccharomycetaceae</taxon>
        <taxon>Lachancea</taxon>
    </lineage>
</organism>
<name>C5DFT3_LACTC</name>
<evidence type="ECO:0000313" key="3">
    <source>
        <dbReference type="Proteomes" id="UP000002036"/>
    </source>
</evidence>
<dbReference type="InParanoid" id="C5DFT3"/>
<proteinExistence type="predicted"/>
<evidence type="ECO:0000313" key="2">
    <source>
        <dbReference type="EMBL" id="CAR23038.1"/>
    </source>
</evidence>
<dbReference type="EMBL" id="CU928168">
    <property type="protein sequence ID" value="CAR23038.1"/>
    <property type="molecule type" value="Genomic_DNA"/>
</dbReference>
<feature type="compositionally biased region" description="Basic and acidic residues" evidence="1">
    <location>
        <begin position="345"/>
        <end position="363"/>
    </location>
</feature>
<feature type="region of interest" description="Disordered" evidence="1">
    <location>
        <begin position="74"/>
        <end position="94"/>
    </location>
</feature>
<dbReference type="HOGENOM" id="CLU_037435_0_0_1"/>
<dbReference type="RefSeq" id="XP_002553476.1">
    <property type="nucleotide sequence ID" value="XM_002553430.1"/>
</dbReference>
<accession>C5DFT3</accession>
<dbReference type="STRING" id="559295.C5DFT3"/>
<dbReference type="OrthoDB" id="30195at2759"/>
<dbReference type="Proteomes" id="UP000002036">
    <property type="component" value="Chromosome D"/>
</dbReference>